<dbReference type="Proteomes" id="UP001283361">
    <property type="component" value="Unassembled WGS sequence"/>
</dbReference>
<dbReference type="EMBL" id="JAWDGP010008026">
    <property type="protein sequence ID" value="KAK3696951.1"/>
    <property type="molecule type" value="Genomic_DNA"/>
</dbReference>
<accession>A0AAE0XMU6</accession>
<protein>
    <submittedName>
        <fullName evidence="1">Uncharacterized protein</fullName>
    </submittedName>
</protein>
<name>A0AAE0XMU6_9GAST</name>
<reference evidence="1" key="1">
    <citation type="journal article" date="2023" name="G3 (Bethesda)">
        <title>A reference genome for the long-term kleptoplast-retaining sea slug Elysia crispata morphotype clarki.</title>
        <authorList>
            <person name="Eastman K.E."/>
            <person name="Pendleton A.L."/>
            <person name="Shaikh M.A."/>
            <person name="Suttiyut T."/>
            <person name="Ogas R."/>
            <person name="Tomko P."/>
            <person name="Gavelis G."/>
            <person name="Widhalm J.R."/>
            <person name="Wisecaver J.H."/>
        </authorList>
    </citation>
    <scope>NUCLEOTIDE SEQUENCE</scope>
    <source>
        <strain evidence="1">ECLA1</strain>
    </source>
</reference>
<evidence type="ECO:0000313" key="2">
    <source>
        <dbReference type="Proteomes" id="UP001283361"/>
    </source>
</evidence>
<sequence length="95" mass="10944">MLSAGAADCDRGWVQSAHLEVLDLDRRTNPPKKDLCWLEEPTGLSRRLSATWWVDYEWESNVDLMSSVVRPLLYPKLFRNDNISNSMKRASYISA</sequence>
<dbReference type="AlphaFoldDB" id="A0AAE0XMU6"/>
<organism evidence="1 2">
    <name type="scientific">Elysia crispata</name>
    <name type="common">lettuce slug</name>
    <dbReference type="NCBI Taxonomy" id="231223"/>
    <lineage>
        <taxon>Eukaryota</taxon>
        <taxon>Metazoa</taxon>
        <taxon>Spiralia</taxon>
        <taxon>Lophotrochozoa</taxon>
        <taxon>Mollusca</taxon>
        <taxon>Gastropoda</taxon>
        <taxon>Heterobranchia</taxon>
        <taxon>Euthyneura</taxon>
        <taxon>Panpulmonata</taxon>
        <taxon>Sacoglossa</taxon>
        <taxon>Placobranchoidea</taxon>
        <taxon>Plakobranchidae</taxon>
        <taxon>Elysia</taxon>
    </lineage>
</organism>
<comment type="caution">
    <text evidence="1">The sequence shown here is derived from an EMBL/GenBank/DDBJ whole genome shotgun (WGS) entry which is preliminary data.</text>
</comment>
<proteinExistence type="predicted"/>
<keyword evidence="2" id="KW-1185">Reference proteome</keyword>
<gene>
    <name evidence="1" type="ORF">RRG08_023144</name>
</gene>
<evidence type="ECO:0000313" key="1">
    <source>
        <dbReference type="EMBL" id="KAK3696951.1"/>
    </source>
</evidence>